<dbReference type="GO" id="GO:0016747">
    <property type="term" value="F:acyltransferase activity, transferring groups other than amino-acyl groups"/>
    <property type="evidence" value="ECO:0007669"/>
    <property type="project" value="InterPro"/>
</dbReference>
<keyword evidence="6" id="KW-1185">Reference proteome</keyword>
<dbReference type="Gene3D" id="3.40.630.30">
    <property type="match status" value="1"/>
</dbReference>
<accession>A0A9P8WE45</accession>
<dbReference type="InterPro" id="IPR000182">
    <property type="entry name" value="GNAT_dom"/>
</dbReference>
<evidence type="ECO:0000259" key="4">
    <source>
        <dbReference type="PROSITE" id="PS51186"/>
    </source>
</evidence>
<dbReference type="SUPFAM" id="SSF55729">
    <property type="entry name" value="Acyl-CoA N-acyltransferases (Nat)"/>
    <property type="match status" value="1"/>
</dbReference>
<dbReference type="InterPro" id="IPR016181">
    <property type="entry name" value="Acyl_CoA_acyltransferase"/>
</dbReference>
<keyword evidence="1" id="KW-0808">Transferase</keyword>
<comment type="similarity">
    <text evidence="3">Belongs to the acetyltransferase family. RimJ subfamily.</text>
</comment>
<dbReference type="PANTHER" id="PTHR43792:SF8">
    <property type="entry name" value="[RIBOSOMAL PROTEIN US5]-ALANINE N-ACETYLTRANSFERASE"/>
    <property type="match status" value="1"/>
</dbReference>
<dbReference type="OrthoDB" id="630895at2759"/>
<sequence>MAPSDILTSPSPPSPEPGTFLFETDRLIIRRYALSDAPALAAAGNDPLVVFNLTHRFPHPYTLADAEAFLTESCRPERPDPHYPVNNGVFLKPNTPANPSDEPVFIGGLGLKIEKDVLYRTWEVAYWFASAHWRKGYASEAMTAFVRYLFTTWPALNRLEGTAFSRNLGSQGVMKKAGFVEEGRRKDAVEKNGVIMDLVTLRLLRSEFEKTVETS</sequence>
<proteinExistence type="inferred from homology"/>
<gene>
    <name evidence="5" type="ORF">B0T10DRAFT_472968</name>
</gene>
<organism evidence="5 6">
    <name type="scientific">Thelonectria olida</name>
    <dbReference type="NCBI Taxonomy" id="1576542"/>
    <lineage>
        <taxon>Eukaryota</taxon>
        <taxon>Fungi</taxon>
        <taxon>Dikarya</taxon>
        <taxon>Ascomycota</taxon>
        <taxon>Pezizomycotina</taxon>
        <taxon>Sordariomycetes</taxon>
        <taxon>Hypocreomycetidae</taxon>
        <taxon>Hypocreales</taxon>
        <taxon>Nectriaceae</taxon>
        <taxon>Thelonectria</taxon>
    </lineage>
</organism>
<evidence type="ECO:0000256" key="3">
    <source>
        <dbReference type="ARBA" id="ARBA00038502"/>
    </source>
</evidence>
<dbReference type="Proteomes" id="UP000777438">
    <property type="component" value="Unassembled WGS sequence"/>
</dbReference>
<keyword evidence="2" id="KW-0012">Acyltransferase</keyword>
<evidence type="ECO:0000256" key="2">
    <source>
        <dbReference type="ARBA" id="ARBA00023315"/>
    </source>
</evidence>
<evidence type="ECO:0000313" key="5">
    <source>
        <dbReference type="EMBL" id="KAH6898538.1"/>
    </source>
</evidence>
<dbReference type="PROSITE" id="PS51186">
    <property type="entry name" value="GNAT"/>
    <property type="match status" value="1"/>
</dbReference>
<name>A0A9P8WE45_9HYPO</name>
<reference evidence="5 6" key="1">
    <citation type="journal article" date="2021" name="Nat. Commun.">
        <title>Genetic determinants of endophytism in the Arabidopsis root mycobiome.</title>
        <authorList>
            <person name="Mesny F."/>
            <person name="Miyauchi S."/>
            <person name="Thiergart T."/>
            <person name="Pickel B."/>
            <person name="Atanasova L."/>
            <person name="Karlsson M."/>
            <person name="Huettel B."/>
            <person name="Barry K.W."/>
            <person name="Haridas S."/>
            <person name="Chen C."/>
            <person name="Bauer D."/>
            <person name="Andreopoulos W."/>
            <person name="Pangilinan J."/>
            <person name="LaButti K."/>
            <person name="Riley R."/>
            <person name="Lipzen A."/>
            <person name="Clum A."/>
            <person name="Drula E."/>
            <person name="Henrissat B."/>
            <person name="Kohler A."/>
            <person name="Grigoriev I.V."/>
            <person name="Martin F.M."/>
            <person name="Hacquard S."/>
        </authorList>
    </citation>
    <scope>NUCLEOTIDE SEQUENCE [LARGE SCALE GENOMIC DNA]</scope>
    <source>
        <strain evidence="5 6">MPI-CAGE-CH-0241</strain>
    </source>
</reference>
<evidence type="ECO:0000313" key="6">
    <source>
        <dbReference type="Proteomes" id="UP000777438"/>
    </source>
</evidence>
<dbReference type="AlphaFoldDB" id="A0A9P8WE45"/>
<dbReference type="PANTHER" id="PTHR43792">
    <property type="entry name" value="GNAT FAMILY, PUTATIVE (AFU_ORTHOLOGUE AFUA_3G00765)-RELATED-RELATED"/>
    <property type="match status" value="1"/>
</dbReference>
<comment type="caution">
    <text evidence="5">The sequence shown here is derived from an EMBL/GenBank/DDBJ whole genome shotgun (WGS) entry which is preliminary data.</text>
</comment>
<protein>
    <submittedName>
        <fullName evidence="5">Acyl-CoA N-acyltransferase</fullName>
    </submittedName>
</protein>
<dbReference type="InterPro" id="IPR051531">
    <property type="entry name" value="N-acetyltransferase"/>
</dbReference>
<dbReference type="EMBL" id="JAGPYM010000002">
    <property type="protein sequence ID" value="KAH6898538.1"/>
    <property type="molecule type" value="Genomic_DNA"/>
</dbReference>
<feature type="domain" description="N-acetyltransferase" evidence="4">
    <location>
        <begin position="27"/>
        <end position="201"/>
    </location>
</feature>
<evidence type="ECO:0000256" key="1">
    <source>
        <dbReference type="ARBA" id="ARBA00022679"/>
    </source>
</evidence>
<dbReference type="Pfam" id="PF13302">
    <property type="entry name" value="Acetyltransf_3"/>
    <property type="match status" value="1"/>
</dbReference>